<comment type="caution">
    <text evidence="1">The sequence shown here is derived from an EMBL/GenBank/DDBJ whole genome shotgun (WGS) entry which is preliminary data.</text>
</comment>
<evidence type="ECO:0000313" key="1">
    <source>
        <dbReference type="EMBL" id="MRN38935.1"/>
    </source>
</evidence>
<dbReference type="InterPro" id="IPR014972">
    <property type="entry name" value="Phage_Mu_Gp37"/>
</dbReference>
<evidence type="ECO:0000313" key="2">
    <source>
        <dbReference type="EMBL" id="MRN39386.1"/>
    </source>
</evidence>
<accession>A0A5Q3S7F3</accession>
<gene>
    <name evidence="1" type="ORF">GJU80_10735</name>
    <name evidence="2" type="ORF">GJU80_13110</name>
</gene>
<reference evidence="1" key="1">
    <citation type="journal article" name="Emerg. Infect. Dis.">
        <title>Two cases of a newly characterized neisseria species.</title>
        <authorList>
            <person name="Mustapha M."/>
            <person name="Lemos A.P.S."/>
            <person name="Harrison L.H."/>
            <person name="Vantyne D."/>
            <person name="Sacchi C.T."/>
        </authorList>
    </citation>
    <scope>NUCLEOTIDE SEQUENCE</scope>
    <source>
        <strain evidence="1">N.95.16</strain>
    </source>
</reference>
<dbReference type="EMBL" id="WJXO01000001">
    <property type="protein sequence ID" value="MRN38935.1"/>
    <property type="molecule type" value="Genomic_DNA"/>
</dbReference>
<protein>
    <submittedName>
        <fullName evidence="1">DUF1834 family protein</fullName>
    </submittedName>
</protein>
<organism evidence="1 3">
    <name type="scientific">Neisseria brasiliensis</name>
    <dbReference type="NCBI Taxonomy" id="2666100"/>
    <lineage>
        <taxon>Bacteria</taxon>
        <taxon>Pseudomonadati</taxon>
        <taxon>Pseudomonadota</taxon>
        <taxon>Betaproteobacteria</taxon>
        <taxon>Neisseriales</taxon>
        <taxon>Neisseriaceae</taxon>
        <taxon>Neisseria</taxon>
    </lineage>
</organism>
<keyword evidence="3" id="KW-1185">Reference proteome</keyword>
<evidence type="ECO:0000313" key="3">
    <source>
        <dbReference type="Proteomes" id="UP000486297"/>
    </source>
</evidence>
<dbReference type="AlphaFoldDB" id="A0A5Q3S7F3"/>
<dbReference type="Proteomes" id="UP000486297">
    <property type="component" value="Unassembled WGS sequence"/>
</dbReference>
<proteinExistence type="predicted"/>
<sequence>MITQIEQAITDRLTRGLGQMVRSVKSYNGEADDLAGQINTLPAVWVTFGGCKTEKADSGNFRYRNIGEFVVMCATRSLRNEQALRQGGIDRREIGSNDLITAVRRLLDGQRVAGNDSRGLIPKAVRPIANHVLVSNAAVSIYAVEYQLNWDSVALENGRFPEETHDPADRDYLFTKYKGELSEPYAPFEIMDGLIIDPTSGAKLPHHFDLRKSDEQD</sequence>
<dbReference type="Pfam" id="PF08873">
    <property type="entry name" value="Phage_Mu_Gp37"/>
    <property type="match status" value="1"/>
</dbReference>
<name>A0A5Q3S7F3_9NEIS</name>
<dbReference type="EMBL" id="WJXO01000003">
    <property type="protein sequence ID" value="MRN39386.1"/>
    <property type="molecule type" value="Genomic_DNA"/>
</dbReference>
<dbReference type="RefSeq" id="WP_097784593.1">
    <property type="nucleotide sequence ID" value="NZ_CP046027.1"/>
</dbReference>